<dbReference type="EMBL" id="JBFOLJ010000007">
    <property type="protein sequence ID" value="KAL2521068.1"/>
    <property type="molecule type" value="Genomic_DNA"/>
</dbReference>
<organism evidence="1 2">
    <name type="scientific">Forsythia ovata</name>
    <dbReference type="NCBI Taxonomy" id="205694"/>
    <lineage>
        <taxon>Eukaryota</taxon>
        <taxon>Viridiplantae</taxon>
        <taxon>Streptophyta</taxon>
        <taxon>Embryophyta</taxon>
        <taxon>Tracheophyta</taxon>
        <taxon>Spermatophyta</taxon>
        <taxon>Magnoliopsida</taxon>
        <taxon>eudicotyledons</taxon>
        <taxon>Gunneridae</taxon>
        <taxon>Pentapetalae</taxon>
        <taxon>asterids</taxon>
        <taxon>lamiids</taxon>
        <taxon>Lamiales</taxon>
        <taxon>Oleaceae</taxon>
        <taxon>Forsythieae</taxon>
        <taxon>Forsythia</taxon>
    </lineage>
</organism>
<evidence type="ECO:0000313" key="1">
    <source>
        <dbReference type="EMBL" id="KAL2521068.1"/>
    </source>
</evidence>
<name>A0ABD1U7S8_9LAMI</name>
<comment type="caution">
    <text evidence="1">The sequence shown here is derived from an EMBL/GenBank/DDBJ whole genome shotgun (WGS) entry which is preliminary data.</text>
</comment>
<dbReference type="AlphaFoldDB" id="A0ABD1U7S8"/>
<keyword evidence="2" id="KW-1185">Reference proteome</keyword>
<sequence length="143" mass="16155">MARPSIHLPGWSEYINIRSRQDELDPAILEKLPPSSATAVASVHKYWTSFWTRTTKGADLSELIKIAEMNIVQSHVLHCELYKVLAIKVDEQRSTIVGVEDINAMRLENQTLRLELTDFEDARARATYDVTKSGTIQRACAQA</sequence>
<proteinExistence type="predicted"/>
<evidence type="ECO:0000313" key="2">
    <source>
        <dbReference type="Proteomes" id="UP001604277"/>
    </source>
</evidence>
<accession>A0ABD1U7S8</accession>
<reference evidence="2" key="1">
    <citation type="submission" date="2024-07" db="EMBL/GenBank/DDBJ databases">
        <title>Two chromosome-level genome assemblies of Korean endemic species Abeliophyllum distichum and Forsythia ovata (Oleaceae).</title>
        <authorList>
            <person name="Jang H."/>
        </authorList>
    </citation>
    <scope>NUCLEOTIDE SEQUENCE [LARGE SCALE GENOMIC DNA]</scope>
</reference>
<gene>
    <name evidence="1" type="ORF">Fot_24991</name>
</gene>
<dbReference type="Proteomes" id="UP001604277">
    <property type="component" value="Unassembled WGS sequence"/>
</dbReference>
<protein>
    <submittedName>
        <fullName evidence="1">Uncharacterized protein</fullName>
    </submittedName>
</protein>